<dbReference type="EMBL" id="ACXU01000021">
    <property type="protein sequence ID" value="EEU12152.1"/>
    <property type="molecule type" value="Genomic_DNA"/>
</dbReference>
<evidence type="ECO:0000313" key="9">
    <source>
        <dbReference type="EMBL" id="EEU12152.1"/>
    </source>
</evidence>
<comment type="caution">
    <text evidence="9">The sequence shown here is derived from an EMBL/GenBank/DDBJ whole genome shotgun (WGS) entry which is preliminary data.</text>
</comment>
<evidence type="ECO:0000256" key="1">
    <source>
        <dbReference type="ARBA" id="ARBA00022670"/>
    </source>
</evidence>
<keyword evidence="5 6" id="KW-0482">Metalloprotease</keyword>
<evidence type="ECO:0000313" key="10">
    <source>
        <dbReference type="Proteomes" id="UP000003821"/>
    </source>
</evidence>
<feature type="domain" description="Peptidase M3A/M3B catalytic" evidence="7">
    <location>
        <begin position="203"/>
        <end position="583"/>
    </location>
</feature>
<keyword evidence="1 6" id="KW-0645">Protease</keyword>
<dbReference type="InterPro" id="IPR013647">
    <property type="entry name" value="OligopepF_N_dom"/>
</dbReference>
<dbReference type="Gene3D" id="1.10.1370.20">
    <property type="entry name" value="Oligoendopeptidase f, C-terminal domain"/>
    <property type="match status" value="1"/>
</dbReference>
<dbReference type="InterPro" id="IPR004438">
    <property type="entry name" value="Peptidase_M3B"/>
</dbReference>
<dbReference type="GO" id="GO:0006508">
    <property type="term" value="P:proteolysis"/>
    <property type="evidence" value="ECO:0007669"/>
    <property type="project" value="UniProtKB-KW"/>
</dbReference>
<keyword evidence="2 6" id="KW-0479">Metal-binding</keyword>
<reference evidence="9 10" key="1">
    <citation type="submission" date="2009-08" db="EMBL/GenBank/DDBJ databases">
        <authorList>
            <person name="Muzny D."/>
            <person name="Qin X."/>
            <person name="Deng J."/>
            <person name="Jiang H."/>
            <person name="Liu Y."/>
            <person name="Qu J."/>
            <person name="Song X.-Z."/>
            <person name="Zhang L."/>
            <person name="Thornton R."/>
            <person name="Coyle M."/>
            <person name="Francisco L."/>
            <person name="Jackson L."/>
            <person name="Javaid M."/>
            <person name="Korchina V."/>
            <person name="Kovar C."/>
            <person name="Mata R."/>
            <person name="Mathew T."/>
            <person name="Ngo R."/>
            <person name="Nguyen L."/>
            <person name="Nguyen N."/>
            <person name="Okwuonu G."/>
            <person name="Ongeri F."/>
            <person name="Pham C."/>
            <person name="Simmons D."/>
            <person name="Wilczek-Boney K."/>
            <person name="Hale W."/>
            <person name="Jakkamsetti A."/>
            <person name="Pham P."/>
            <person name="Ruth R."/>
            <person name="San Lucas F."/>
            <person name="Warren J."/>
            <person name="Zhang J."/>
            <person name="Zhao Z."/>
            <person name="Zhou C."/>
            <person name="Zhu D."/>
            <person name="Lee S."/>
            <person name="Bess C."/>
            <person name="Blankenburg K."/>
            <person name="Forbes L."/>
            <person name="Fu Q."/>
            <person name="Gubbala S."/>
            <person name="Hirani K."/>
            <person name="Jayaseelan J.C."/>
            <person name="Lara F."/>
            <person name="Munidasa M."/>
            <person name="Palculict T."/>
            <person name="Patil S."/>
            <person name="Pu L.-L."/>
            <person name="Saada N."/>
            <person name="Tang L."/>
            <person name="Weissenberger G."/>
            <person name="Zhu Y."/>
            <person name="Hemphill L."/>
            <person name="Shang Y."/>
            <person name="Youmans B."/>
            <person name="Ayvaz T."/>
            <person name="Ross M."/>
            <person name="Santibanez J."/>
            <person name="Aqrawi P."/>
            <person name="Gross S."/>
            <person name="Joshi V."/>
            <person name="Fowler G."/>
            <person name="Nazareth L."/>
            <person name="Reid J."/>
            <person name="Worley K."/>
            <person name="Petrosino J."/>
            <person name="Highlander S."/>
            <person name="Gibbs R."/>
            <person name="Gibbs R."/>
        </authorList>
    </citation>
    <scope>NUCLEOTIDE SEQUENCE [LARGE SCALE GENOMIC DNA]</scope>
    <source>
        <strain evidence="9 10">ATCC 51170</strain>
    </source>
</reference>
<evidence type="ECO:0000256" key="5">
    <source>
        <dbReference type="ARBA" id="ARBA00023049"/>
    </source>
</evidence>
<protein>
    <recommendedName>
        <fullName evidence="6">Oligopeptidase F</fullName>
        <ecNumber evidence="6">3.4.24.-</ecNumber>
    </recommendedName>
</protein>
<accession>C7HW50</accession>
<evidence type="ECO:0000256" key="4">
    <source>
        <dbReference type="ARBA" id="ARBA00022833"/>
    </source>
</evidence>
<dbReference type="InterPro" id="IPR042088">
    <property type="entry name" value="OligoPept_F_C"/>
</dbReference>
<organism evidence="9 10">
    <name type="scientific">Anaerococcus vaginalis ATCC 51170</name>
    <dbReference type="NCBI Taxonomy" id="655811"/>
    <lineage>
        <taxon>Bacteria</taxon>
        <taxon>Bacillati</taxon>
        <taxon>Bacillota</taxon>
        <taxon>Tissierellia</taxon>
        <taxon>Tissierellales</taxon>
        <taxon>Peptoniphilaceae</taxon>
        <taxon>Anaerococcus</taxon>
    </lineage>
</organism>
<dbReference type="InterPro" id="IPR045090">
    <property type="entry name" value="Pept_M3A_M3B"/>
</dbReference>
<dbReference type="GO" id="GO:0006518">
    <property type="term" value="P:peptide metabolic process"/>
    <property type="evidence" value="ECO:0007669"/>
    <property type="project" value="TreeGrafter"/>
</dbReference>
<evidence type="ECO:0000256" key="6">
    <source>
        <dbReference type="RuleBase" id="RU368091"/>
    </source>
</evidence>
<comment type="cofactor">
    <cofactor evidence="6">
        <name>Zn(2+)</name>
        <dbReference type="ChEBI" id="CHEBI:29105"/>
    </cofactor>
    <text evidence="6">Binds 1 zinc ion.</text>
</comment>
<dbReference type="PANTHER" id="PTHR11804">
    <property type="entry name" value="PROTEASE M3 THIMET OLIGOPEPTIDASE-RELATED"/>
    <property type="match status" value="1"/>
</dbReference>
<dbReference type="InterPro" id="IPR034009">
    <property type="entry name" value="M3B_PepF_4"/>
</dbReference>
<comment type="function">
    <text evidence="6">Has oligopeptidase activity and degrades a variety of small bioactive peptides.</text>
</comment>
<keyword evidence="4 6" id="KW-0862">Zinc</keyword>
<dbReference type="PANTHER" id="PTHR11804:SF45">
    <property type="entry name" value="SIMILAR TO OLIGOENDOPEPTIDASE"/>
    <property type="match status" value="1"/>
</dbReference>
<evidence type="ECO:0000256" key="3">
    <source>
        <dbReference type="ARBA" id="ARBA00022801"/>
    </source>
</evidence>
<dbReference type="GO" id="GO:0046872">
    <property type="term" value="F:metal ion binding"/>
    <property type="evidence" value="ECO:0007669"/>
    <property type="project" value="UniProtKB-UniRule"/>
</dbReference>
<dbReference type="EC" id="3.4.24.-" evidence="6"/>
<proteinExistence type="inferred from homology"/>
<name>C7HW50_9FIRM</name>
<keyword evidence="3 6" id="KW-0378">Hydrolase</keyword>
<sequence>MEDIMVKRNEVDIKETWKLEDLFENDEKFYEELDKTIKKSENFKKTYNEIDSSDKLYKGLKDLSEIYGAMHRLGSFAGISTEVDANDPHPQKRYANFGAKASEINANLAFFDGLLTKIDEKIVNEVRENHKDYDYFLKRALDKKYHILDDAAEEVISKLSPTFDAPYGEYASLRYGDIKVDDIKIDGKNIPLNHNTFEEYYETDKNAEIRRAAFKNYHKALSRYESGNGAIYNTHINNEKILANLRGFDSVIDMLLDYQDIPREIYDNHIDTIMEKLPKHMRKYANILKKVYKLDEMTYADLKLSIDSGFSKEIEIEEARDYIIDGLKVLGEDYVEMLKKAFSDRWIDYAQNEGKRTGAFCDTPYGSHSYIMTTYNKDMSQVMTLAHELGHAGHFENTNKNQDAINTDVSMYFVESPSTANEITMERYLLKNAKDDREKLWVLDTMISKTYYHNFVTHFLEAAFQREVYERIDKGESLTAGDFKEIFGEKLKEFWGEDVKLVEGADLTWMRQPHYYMGLYPYTYSAGLTIGTKVSDKIINGNDKDIKNWREVLNLGSTLSPMDLAKKAGVDMTNTKALEETIEFIGEIIDQIDELCEKLGLYE</sequence>
<dbReference type="GO" id="GO:0004222">
    <property type="term" value="F:metalloendopeptidase activity"/>
    <property type="evidence" value="ECO:0007669"/>
    <property type="project" value="UniProtKB-UniRule"/>
</dbReference>
<dbReference type="AlphaFoldDB" id="C7HW50"/>
<dbReference type="SUPFAM" id="SSF55486">
    <property type="entry name" value="Metalloproteases ('zincins'), catalytic domain"/>
    <property type="match status" value="1"/>
</dbReference>
<gene>
    <name evidence="9" type="primary">pepF</name>
    <name evidence="9" type="ORF">HMPREF0078_1448</name>
</gene>
<evidence type="ECO:0000259" key="7">
    <source>
        <dbReference type="Pfam" id="PF01432"/>
    </source>
</evidence>
<dbReference type="Pfam" id="PF01432">
    <property type="entry name" value="Peptidase_M3"/>
    <property type="match status" value="1"/>
</dbReference>
<dbReference type="Pfam" id="PF08439">
    <property type="entry name" value="Peptidase_M3_N"/>
    <property type="match status" value="1"/>
</dbReference>
<dbReference type="NCBIfam" id="TIGR00181">
    <property type="entry name" value="pepF"/>
    <property type="match status" value="1"/>
</dbReference>
<feature type="domain" description="Oligopeptidase F N-terminal" evidence="8">
    <location>
        <begin position="116"/>
        <end position="179"/>
    </location>
</feature>
<comment type="similarity">
    <text evidence="6">Belongs to the peptidase M3B family.</text>
</comment>
<dbReference type="CDD" id="cd09609">
    <property type="entry name" value="M3B_PepF"/>
    <property type="match status" value="1"/>
</dbReference>
<dbReference type="Proteomes" id="UP000003821">
    <property type="component" value="Unassembled WGS sequence"/>
</dbReference>
<dbReference type="HOGENOM" id="CLU_021290_1_1_9"/>
<dbReference type="Gene3D" id="1.20.140.70">
    <property type="entry name" value="Oligopeptidase f, N-terminal domain"/>
    <property type="match status" value="1"/>
</dbReference>
<keyword evidence="10" id="KW-1185">Reference proteome</keyword>
<evidence type="ECO:0000256" key="2">
    <source>
        <dbReference type="ARBA" id="ARBA00022723"/>
    </source>
</evidence>
<dbReference type="eggNOG" id="COG1164">
    <property type="taxonomic scope" value="Bacteria"/>
</dbReference>
<evidence type="ECO:0000259" key="8">
    <source>
        <dbReference type="Pfam" id="PF08439"/>
    </source>
</evidence>
<dbReference type="InterPro" id="IPR001567">
    <property type="entry name" value="Pept_M3A_M3B_dom"/>
</dbReference>